<protein>
    <submittedName>
        <fullName evidence="2">Uncharacterized protein</fullName>
    </submittedName>
</protein>
<organism evidence="2">
    <name type="scientific">Palpitomonas bilix</name>
    <dbReference type="NCBI Taxonomy" id="652834"/>
    <lineage>
        <taxon>Eukaryota</taxon>
        <taxon>Eukaryota incertae sedis</taxon>
    </lineage>
</organism>
<dbReference type="AlphaFoldDB" id="A0A7S3D4L0"/>
<feature type="region of interest" description="Disordered" evidence="1">
    <location>
        <begin position="60"/>
        <end position="79"/>
    </location>
</feature>
<reference evidence="2" key="1">
    <citation type="submission" date="2021-01" db="EMBL/GenBank/DDBJ databases">
        <authorList>
            <person name="Corre E."/>
            <person name="Pelletier E."/>
            <person name="Niang G."/>
            <person name="Scheremetjew M."/>
            <person name="Finn R."/>
            <person name="Kale V."/>
            <person name="Holt S."/>
            <person name="Cochrane G."/>
            <person name="Meng A."/>
            <person name="Brown T."/>
            <person name="Cohen L."/>
        </authorList>
    </citation>
    <scope>NUCLEOTIDE SEQUENCE</scope>
    <source>
        <strain evidence="2">NIES-2562</strain>
    </source>
</reference>
<sequence length="158" mass="17671">MSPALLKTQDIIADGLPSPAKQAAANILSRSLQLDKMTTVMEPDQNFATARFPFRRSEITKSVQEQTMQSPPSFDETTSWHRKACDITKTPEIQSRQSPLYRLENVGKTRSDLRAIVEEQGRQAPPLAFLVNLQPGILNKKKSSLAGFHDIPTITRHC</sequence>
<name>A0A7S3D4L0_9EUKA</name>
<feature type="compositionally biased region" description="Polar residues" evidence="1">
    <location>
        <begin position="60"/>
        <end position="77"/>
    </location>
</feature>
<evidence type="ECO:0000256" key="1">
    <source>
        <dbReference type="SAM" id="MobiDB-lite"/>
    </source>
</evidence>
<dbReference type="EMBL" id="HBIB01010659">
    <property type="protein sequence ID" value="CAE0244664.1"/>
    <property type="molecule type" value="Transcribed_RNA"/>
</dbReference>
<evidence type="ECO:0000313" key="2">
    <source>
        <dbReference type="EMBL" id="CAE0244664.1"/>
    </source>
</evidence>
<accession>A0A7S3D4L0</accession>
<proteinExistence type="predicted"/>
<gene>
    <name evidence="2" type="ORF">PBIL07802_LOCUS6840</name>
</gene>